<feature type="transmembrane region" description="Helical" evidence="1">
    <location>
        <begin position="99"/>
        <end position="118"/>
    </location>
</feature>
<evidence type="ECO:0000313" key="2">
    <source>
        <dbReference type="EMBL" id="TDQ11804.1"/>
    </source>
</evidence>
<accession>A0A4R6SYW4</accession>
<feature type="transmembrane region" description="Helical" evidence="1">
    <location>
        <begin position="189"/>
        <end position="212"/>
    </location>
</feature>
<proteinExistence type="predicted"/>
<keyword evidence="3" id="KW-1185">Reference proteome</keyword>
<evidence type="ECO:0000256" key="1">
    <source>
        <dbReference type="SAM" id="Phobius"/>
    </source>
</evidence>
<keyword evidence="1" id="KW-0812">Transmembrane</keyword>
<keyword evidence="1" id="KW-0472">Membrane</keyword>
<evidence type="ECO:0008006" key="4">
    <source>
        <dbReference type="Google" id="ProtNLM"/>
    </source>
</evidence>
<comment type="caution">
    <text evidence="2">The sequence shown here is derived from an EMBL/GenBank/DDBJ whole genome shotgun (WGS) entry which is preliminary data.</text>
</comment>
<dbReference type="Proteomes" id="UP000295620">
    <property type="component" value="Unassembled WGS sequence"/>
</dbReference>
<protein>
    <recommendedName>
        <fullName evidence="4">YhhN-like protein</fullName>
    </recommendedName>
</protein>
<keyword evidence="1" id="KW-1133">Transmembrane helix</keyword>
<reference evidence="2 3" key="1">
    <citation type="submission" date="2019-03" db="EMBL/GenBank/DDBJ databases">
        <title>Genomic Encyclopedia of Archaeal and Bacterial Type Strains, Phase II (KMG-II): from individual species to whole genera.</title>
        <authorList>
            <person name="Goeker M."/>
        </authorList>
    </citation>
    <scope>NUCLEOTIDE SEQUENCE [LARGE SCALE GENOMIC DNA]</scope>
    <source>
        <strain evidence="2 3">DSM 19035</strain>
    </source>
</reference>
<evidence type="ECO:0000313" key="3">
    <source>
        <dbReference type="Proteomes" id="UP000295620"/>
    </source>
</evidence>
<feature type="transmembrane region" description="Helical" evidence="1">
    <location>
        <begin position="6"/>
        <end position="26"/>
    </location>
</feature>
<feature type="transmembrane region" description="Helical" evidence="1">
    <location>
        <begin position="124"/>
        <end position="142"/>
    </location>
</feature>
<dbReference type="AlphaFoldDB" id="A0A4R6SYW4"/>
<gene>
    <name evidence="2" type="ORF">ATK78_0933</name>
</gene>
<name>A0A4R6SYW4_9SPHI</name>
<organism evidence="2 3">
    <name type="scientific">Pedobacter metabolipauper</name>
    <dbReference type="NCBI Taxonomy" id="425513"/>
    <lineage>
        <taxon>Bacteria</taxon>
        <taxon>Pseudomonadati</taxon>
        <taxon>Bacteroidota</taxon>
        <taxon>Sphingobacteriia</taxon>
        <taxon>Sphingobacteriales</taxon>
        <taxon>Sphingobacteriaceae</taxon>
        <taxon>Pedobacter</taxon>
    </lineage>
</organism>
<feature type="transmembrane region" description="Helical" evidence="1">
    <location>
        <begin position="66"/>
        <end position="87"/>
    </location>
</feature>
<feature type="transmembrane region" description="Helical" evidence="1">
    <location>
        <begin position="154"/>
        <end position="174"/>
    </location>
</feature>
<dbReference type="EMBL" id="SNYC01000003">
    <property type="protein sequence ID" value="TDQ11804.1"/>
    <property type="molecule type" value="Genomic_DNA"/>
</dbReference>
<sequence length="216" mass="24891">MASWSYIYQGVIVPGSILVPIITAKINARYSNRALKSLFVYILFAGVINVIASVLAFNGINNMPVLHLYTILELVLVLRFFSIVITGKKAVWSIYGIKWLFPVFCIINFICFESVFMFNSYTRAFEAIIIIIFCMIYFKEVLDSSPNVFRSYSVTLAVVGFLIYFSGSFFHFTFSNYISYLVKYELKMIIWNIHATLVLIMYSLFTLAFIYAKADR</sequence>
<feature type="transmembrane region" description="Helical" evidence="1">
    <location>
        <begin position="38"/>
        <end position="60"/>
    </location>
</feature>